<evidence type="ECO:0000256" key="12">
    <source>
        <dbReference type="SAM" id="MobiDB-lite"/>
    </source>
</evidence>
<dbReference type="GO" id="GO:0030150">
    <property type="term" value="P:protein import into mitochondrial matrix"/>
    <property type="evidence" value="ECO:0007669"/>
    <property type="project" value="InterPro"/>
</dbReference>
<evidence type="ECO:0000256" key="7">
    <source>
        <dbReference type="ARBA" id="ARBA00023128"/>
    </source>
</evidence>
<evidence type="ECO:0000256" key="5">
    <source>
        <dbReference type="ARBA" id="ARBA00022927"/>
    </source>
</evidence>
<evidence type="ECO:0000256" key="3">
    <source>
        <dbReference type="ARBA" id="ARBA00022448"/>
    </source>
</evidence>
<evidence type="ECO:0000313" key="13">
    <source>
        <dbReference type="Proteomes" id="UP000887577"/>
    </source>
</evidence>
<evidence type="ECO:0000256" key="6">
    <source>
        <dbReference type="ARBA" id="ARBA00023010"/>
    </source>
</evidence>
<feature type="coiled-coil region" evidence="11">
    <location>
        <begin position="108"/>
        <end position="135"/>
    </location>
</feature>
<reference evidence="14" key="1">
    <citation type="submission" date="2022-11" db="UniProtKB">
        <authorList>
            <consortium name="WormBaseParasite"/>
        </authorList>
    </citation>
    <scope>IDENTIFICATION</scope>
</reference>
<accession>A0A914Y1K9</accession>
<evidence type="ECO:0000256" key="1">
    <source>
        <dbReference type="ARBA" id="ARBA00004443"/>
    </source>
</evidence>
<evidence type="ECO:0000256" key="4">
    <source>
        <dbReference type="ARBA" id="ARBA00022792"/>
    </source>
</evidence>
<organism evidence="13 14">
    <name type="scientific">Panagrolaimus superbus</name>
    <dbReference type="NCBI Taxonomy" id="310955"/>
    <lineage>
        <taxon>Eukaryota</taxon>
        <taxon>Metazoa</taxon>
        <taxon>Ecdysozoa</taxon>
        <taxon>Nematoda</taxon>
        <taxon>Chromadorea</taxon>
        <taxon>Rhabditida</taxon>
        <taxon>Tylenchina</taxon>
        <taxon>Panagrolaimomorpha</taxon>
        <taxon>Panagrolaimoidea</taxon>
        <taxon>Panagrolaimidae</taxon>
        <taxon>Panagrolaimus</taxon>
    </lineage>
</organism>
<keyword evidence="8" id="KW-0472">Membrane</keyword>
<keyword evidence="11" id="KW-0175">Coiled coil</keyword>
<dbReference type="InterPro" id="IPR005341">
    <property type="entry name" value="Tim16"/>
</dbReference>
<evidence type="ECO:0000256" key="9">
    <source>
        <dbReference type="ARBA" id="ARBA00059904"/>
    </source>
</evidence>
<dbReference type="InterPro" id="IPR036869">
    <property type="entry name" value="J_dom_sf"/>
</dbReference>
<keyword evidence="6" id="KW-0811">Translocation</keyword>
<dbReference type="FunFam" id="1.10.287.110:FF:000006">
    <property type="entry name" value="Import inner membrane translocase subunit TIM16"/>
    <property type="match status" value="1"/>
</dbReference>
<keyword evidence="3" id="KW-0813">Transport</keyword>
<keyword evidence="7" id="KW-0496">Mitochondrion</keyword>
<dbReference type="Proteomes" id="UP000887577">
    <property type="component" value="Unplaced"/>
</dbReference>
<sequence length="136" mass="15061">MVLRSLIKVAIAAGEAVTKAFSKAVKEEMRASQHAASRQAASSSKSSPNEEKEATKANAKMGISLQESMQILDVKAPLDPEEIEKRFKHLFEANDKTKGGSLYIQLKVFRAKERIDAELTRAAEAEQKKQEKEENS</sequence>
<name>A0A914Y1K9_9BILA</name>
<feature type="compositionally biased region" description="Low complexity" evidence="12">
    <location>
        <begin position="32"/>
        <end position="47"/>
    </location>
</feature>
<dbReference type="GO" id="GO:0005744">
    <property type="term" value="C:TIM23 mitochondrial import inner membrane translocase complex"/>
    <property type="evidence" value="ECO:0007669"/>
    <property type="project" value="InterPro"/>
</dbReference>
<comment type="function">
    <text evidence="9">Regulates ATP-dependent protein translocation into the mitochondrial matrix.</text>
</comment>
<feature type="region of interest" description="Disordered" evidence="12">
    <location>
        <begin position="27"/>
        <end position="60"/>
    </location>
</feature>
<evidence type="ECO:0000256" key="8">
    <source>
        <dbReference type="ARBA" id="ARBA00023136"/>
    </source>
</evidence>
<dbReference type="PANTHER" id="PTHR12388:SF0">
    <property type="entry name" value="MITOCHONDRIAL IMPORT INNER MEMBRANE TRANSLOCASE SUBUNIT TIM16"/>
    <property type="match status" value="1"/>
</dbReference>
<evidence type="ECO:0000313" key="14">
    <source>
        <dbReference type="WBParaSite" id="PSU_v2.g13343.t1"/>
    </source>
</evidence>
<evidence type="ECO:0000256" key="2">
    <source>
        <dbReference type="ARBA" id="ARBA00008817"/>
    </source>
</evidence>
<dbReference type="Pfam" id="PF03656">
    <property type="entry name" value="Pam16"/>
    <property type="match status" value="1"/>
</dbReference>
<dbReference type="AlphaFoldDB" id="A0A914Y1K9"/>
<dbReference type="PANTHER" id="PTHR12388">
    <property type="entry name" value="MITOCHONDRIA ASSOCIATED GRANULOCYTE MACROPHAGE CSF SIGNALING MOLECULE"/>
    <property type="match status" value="1"/>
</dbReference>
<evidence type="ECO:0000256" key="10">
    <source>
        <dbReference type="ARBA" id="ARBA00071356"/>
    </source>
</evidence>
<comment type="subcellular location">
    <subcellularLocation>
        <location evidence="1">Mitochondrion inner membrane</location>
        <topology evidence="1">Peripheral membrane protein</topology>
        <orientation evidence="1">Matrix side</orientation>
    </subcellularLocation>
</comment>
<dbReference type="Gene3D" id="1.10.287.110">
    <property type="entry name" value="DnaJ domain"/>
    <property type="match status" value="1"/>
</dbReference>
<keyword evidence="13" id="KW-1185">Reference proteome</keyword>
<keyword evidence="5" id="KW-0653">Protein transport</keyword>
<protein>
    <recommendedName>
        <fullName evidence="10">Mitochondrial import inner membrane translocase subunit tim-16</fullName>
    </recommendedName>
</protein>
<evidence type="ECO:0000256" key="11">
    <source>
        <dbReference type="SAM" id="Coils"/>
    </source>
</evidence>
<dbReference type="WBParaSite" id="PSU_v2.g13343.t1">
    <property type="protein sequence ID" value="PSU_v2.g13343.t1"/>
    <property type="gene ID" value="PSU_v2.g13343"/>
</dbReference>
<proteinExistence type="inferred from homology"/>
<comment type="similarity">
    <text evidence="2">Belongs to the TIM16/PAM16 family.</text>
</comment>
<keyword evidence="4" id="KW-0999">Mitochondrion inner membrane</keyword>